<dbReference type="InterPro" id="IPR036950">
    <property type="entry name" value="PBP_transglycosylase"/>
</dbReference>
<name>B2IC03_BEII9</name>
<evidence type="ECO:0000259" key="17">
    <source>
        <dbReference type="Pfam" id="PF00912"/>
    </source>
</evidence>
<dbReference type="GO" id="GO:0008360">
    <property type="term" value="P:regulation of cell shape"/>
    <property type="evidence" value="ECO:0007669"/>
    <property type="project" value="UniProtKB-KW"/>
</dbReference>
<dbReference type="Gene3D" id="1.10.3810.10">
    <property type="entry name" value="Biosynthetic peptidoglycan transglycosylase-like"/>
    <property type="match status" value="1"/>
</dbReference>
<dbReference type="NCBIfam" id="TIGR02074">
    <property type="entry name" value="PBP_1a_fam"/>
    <property type="match status" value="1"/>
</dbReference>
<keyword evidence="19" id="KW-1185">Reference proteome</keyword>
<keyword evidence="7 18" id="KW-0808">Transferase</keyword>
<dbReference type="SUPFAM" id="SSF53955">
    <property type="entry name" value="Lysozyme-like"/>
    <property type="match status" value="1"/>
</dbReference>
<proteinExistence type="inferred from homology"/>
<gene>
    <name evidence="18" type="ordered locus">Bind_1627</name>
</gene>
<evidence type="ECO:0000313" key="19">
    <source>
        <dbReference type="Proteomes" id="UP000001695"/>
    </source>
</evidence>
<evidence type="ECO:0000256" key="10">
    <source>
        <dbReference type="ARBA" id="ARBA00022984"/>
    </source>
</evidence>
<organism evidence="18 19">
    <name type="scientific">Beijerinckia indica subsp. indica (strain ATCC 9039 / DSM 1715 / NCIMB 8712)</name>
    <dbReference type="NCBI Taxonomy" id="395963"/>
    <lineage>
        <taxon>Bacteria</taxon>
        <taxon>Pseudomonadati</taxon>
        <taxon>Pseudomonadota</taxon>
        <taxon>Alphaproteobacteria</taxon>
        <taxon>Hyphomicrobiales</taxon>
        <taxon>Beijerinckiaceae</taxon>
        <taxon>Beijerinckia</taxon>
    </lineage>
</organism>
<keyword evidence="12" id="KW-0961">Cell wall biogenesis/degradation</keyword>
<evidence type="ECO:0000256" key="1">
    <source>
        <dbReference type="ARBA" id="ARBA00004752"/>
    </source>
</evidence>
<protein>
    <submittedName>
        <fullName evidence="18">Penicillin-binding protein, 1A family</fullName>
        <ecNumber evidence="18">2.4.1.129</ecNumber>
    </submittedName>
</protein>
<evidence type="ECO:0000256" key="7">
    <source>
        <dbReference type="ARBA" id="ARBA00022679"/>
    </source>
</evidence>
<dbReference type="GO" id="GO:0009002">
    <property type="term" value="F:serine-type D-Ala-D-Ala carboxypeptidase activity"/>
    <property type="evidence" value="ECO:0007669"/>
    <property type="project" value="UniProtKB-EC"/>
</dbReference>
<keyword evidence="11" id="KW-0511">Multifunctional enzyme</keyword>
<keyword evidence="8" id="KW-0378">Hydrolase</keyword>
<evidence type="ECO:0000313" key="18">
    <source>
        <dbReference type="EMBL" id="ACB95258.1"/>
    </source>
</evidence>
<keyword evidence="5" id="KW-0645">Protease</keyword>
<dbReference type="InterPro" id="IPR012338">
    <property type="entry name" value="Beta-lactam/transpept-like"/>
</dbReference>
<reference evidence="19" key="1">
    <citation type="submission" date="2008-03" db="EMBL/GenBank/DDBJ databases">
        <title>Complete sequence of chromosome of Beijerinckia indica subsp. indica ATCC 9039.</title>
        <authorList>
            <consortium name="US DOE Joint Genome Institute"/>
            <person name="Copeland A."/>
            <person name="Lucas S."/>
            <person name="Lapidus A."/>
            <person name="Glavina del Rio T."/>
            <person name="Dalin E."/>
            <person name="Tice H."/>
            <person name="Bruce D."/>
            <person name="Goodwin L."/>
            <person name="Pitluck S."/>
            <person name="LaButti K."/>
            <person name="Schmutz J."/>
            <person name="Larimer F."/>
            <person name="Land M."/>
            <person name="Hauser L."/>
            <person name="Kyrpides N."/>
            <person name="Mikhailova N."/>
            <person name="Dunfield P.F."/>
            <person name="Dedysh S.N."/>
            <person name="Liesack W."/>
            <person name="Saw J.H."/>
            <person name="Alam M."/>
            <person name="Chen Y."/>
            <person name="Murrell J.C."/>
            <person name="Richardson P."/>
        </authorList>
    </citation>
    <scope>NUCLEOTIDE SEQUENCE [LARGE SCALE GENOMIC DNA]</scope>
    <source>
        <strain evidence="19">ATCC 9039 / DSM 1715 / NCIMB 8712</strain>
    </source>
</reference>
<comment type="catalytic activity">
    <reaction evidence="13">
        <text>Preferential cleavage: (Ac)2-L-Lys-D-Ala-|-D-Ala. Also transpeptidation of peptidyl-alanyl moieties that are N-acyl substituents of D-alanine.</text>
        <dbReference type="EC" id="3.4.16.4"/>
    </reaction>
</comment>
<dbReference type="InterPro" id="IPR001264">
    <property type="entry name" value="Glyco_trans_51"/>
</dbReference>
<dbReference type="Gene3D" id="3.40.710.10">
    <property type="entry name" value="DD-peptidase/beta-lactamase superfamily"/>
    <property type="match status" value="1"/>
</dbReference>
<keyword evidence="4" id="KW-0121">Carboxypeptidase</keyword>
<dbReference type="GO" id="GO:0030288">
    <property type="term" value="C:outer membrane-bounded periplasmic space"/>
    <property type="evidence" value="ECO:0007669"/>
    <property type="project" value="TreeGrafter"/>
</dbReference>
<comment type="pathway">
    <text evidence="1">Cell wall biogenesis; peptidoglycan biosynthesis.</text>
</comment>
<feature type="domain" description="Penicillin-binding protein transpeptidase" evidence="16">
    <location>
        <begin position="372"/>
        <end position="644"/>
    </location>
</feature>
<dbReference type="Proteomes" id="UP000001695">
    <property type="component" value="Chromosome"/>
</dbReference>
<evidence type="ECO:0000256" key="5">
    <source>
        <dbReference type="ARBA" id="ARBA00022670"/>
    </source>
</evidence>
<dbReference type="STRING" id="395963.Bind_1627"/>
<dbReference type="EC" id="2.4.1.129" evidence="18"/>
<reference evidence="18 19" key="2">
    <citation type="journal article" date="2010" name="J. Bacteriol.">
        <title>Complete genome sequence of Beijerinckia indica subsp. indica.</title>
        <authorList>
            <person name="Tamas I."/>
            <person name="Dedysh S.N."/>
            <person name="Liesack W."/>
            <person name="Stott M.B."/>
            <person name="Alam M."/>
            <person name="Murrell J.C."/>
            <person name="Dunfield P.F."/>
        </authorList>
    </citation>
    <scope>NUCLEOTIDE SEQUENCE [LARGE SCALE GENOMIC DNA]</scope>
    <source>
        <strain evidence="19">ATCC 9039 / DSM 1715 / NCIMB 8712</strain>
    </source>
</reference>
<evidence type="ECO:0000256" key="9">
    <source>
        <dbReference type="ARBA" id="ARBA00022960"/>
    </source>
</evidence>
<evidence type="ECO:0000256" key="13">
    <source>
        <dbReference type="ARBA" id="ARBA00034000"/>
    </source>
</evidence>
<dbReference type="PANTHER" id="PTHR32282:SF33">
    <property type="entry name" value="PEPTIDOGLYCAN GLYCOSYLTRANSFERASE"/>
    <property type="match status" value="1"/>
</dbReference>
<evidence type="ECO:0000256" key="4">
    <source>
        <dbReference type="ARBA" id="ARBA00022645"/>
    </source>
</evidence>
<comment type="similarity">
    <text evidence="3">In the N-terminal section; belongs to the glycosyltransferase 51 family.</text>
</comment>
<dbReference type="CAZy" id="GT51">
    <property type="family name" value="Glycosyltransferase Family 51"/>
</dbReference>
<evidence type="ECO:0000256" key="8">
    <source>
        <dbReference type="ARBA" id="ARBA00022801"/>
    </source>
</evidence>
<dbReference type="OrthoDB" id="9766909at2"/>
<dbReference type="Pfam" id="PF00912">
    <property type="entry name" value="Transgly"/>
    <property type="match status" value="1"/>
</dbReference>
<feature type="domain" description="Glycosyl transferase family 51" evidence="17">
    <location>
        <begin position="115"/>
        <end position="280"/>
    </location>
</feature>
<comment type="similarity">
    <text evidence="2">In the C-terminal section; belongs to the transpeptidase family.</text>
</comment>
<keyword evidence="6 18" id="KW-0328">Glycosyltransferase</keyword>
<keyword evidence="9" id="KW-0133">Cell shape</keyword>
<evidence type="ECO:0000256" key="6">
    <source>
        <dbReference type="ARBA" id="ARBA00022676"/>
    </source>
</evidence>
<dbReference type="eggNOG" id="COG0744">
    <property type="taxonomic scope" value="Bacteria"/>
</dbReference>
<dbReference type="GO" id="GO:0008955">
    <property type="term" value="F:peptidoglycan glycosyltransferase activity"/>
    <property type="evidence" value="ECO:0007669"/>
    <property type="project" value="UniProtKB-EC"/>
</dbReference>
<dbReference type="RefSeq" id="WP_012384615.1">
    <property type="nucleotide sequence ID" value="NC_010581.1"/>
</dbReference>
<dbReference type="PANTHER" id="PTHR32282">
    <property type="entry name" value="BINDING PROTEIN TRANSPEPTIDASE, PUTATIVE-RELATED"/>
    <property type="match status" value="1"/>
</dbReference>
<comment type="catalytic activity">
    <reaction evidence="14">
        <text>[GlcNAc-(1-&gt;4)-Mur2Ac(oyl-L-Ala-gamma-D-Glu-L-Lys-D-Ala-D-Ala)](n)-di-trans,octa-cis-undecaprenyl diphosphate + beta-D-GlcNAc-(1-&gt;4)-Mur2Ac(oyl-L-Ala-gamma-D-Glu-L-Lys-D-Ala-D-Ala)-di-trans,octa-cis-undecaprenyl diphosphate = [GlcNAc-(1-&gt;4)-Mur2Ac(oyl-L-Ala-gamma-D-Glu-L-Lys-D-Ala-D-Ala)](n+1)-di-trans,octa-cis-undecaprenyl diphosphate + di-trans,octa-cis-undecaprenyl diphosphate + H(+)</text>
        <dbReference type="Rhea" id="RHEA:23708"/>
        <dbReference type="Rhea" id="RHEA-COMP:9602"/>
        <dbReference type="Rhea" id="RHEA-COMP:9603"/>
        <dbReference type="ChEBI" id="CHEBI:15378"/>
        <dbReference type="ChEBI" id="CHEBI:58405"/>
        <dbReference type="ChEBI" id="CHEBI:60033"/>
        <dbReference type="ChEBI" id="CHEBI:78435"/>
        <dbReference type="EC" id="2.4.99.28"/>
    </reaction>
</comment>
<dbReference type="HOGENOM" id="CLU_006354_2_7_5"/>
<evidence type="ECO:0000256" key="12">
    <source>
        <dbReference type="ARBA" id="ARBA00023316"/>
    </source>
</evidence>
<dbReference type="SUPFAM" id="SSF56601">
    <property type="entry name" value="beta-lactamase/transpeptidase-like"/>
    <property type="match status" value="1"/>
</dbReference>
<keyword evidence="10" id="KW-0573">Peptidoglycan synthesis</keyword>
<dbReference type="InterPro" id="IPR023346">
    <property type="entry name" value="Lysozyme-like_dom_sf"/>
</dbReference>
<evidence type="ECO:0000256" key="3">
    <source>
        <dbReference type="ARBA" id="ARBA00007739"/>
    </source>
</evidence>
<dbReference type="GO" id="GO:0008658">
    <property type="term" value="F:penicillin binding"/>
    <property type="evidence" value="ECO:0007669"/>
    <property type="project" value="InterPro"/>
</dbReference>
<dbReference type="KEGG" id="bid:Bind_1627"/>
<accession>B2IC03</accession>
<evidence type="ECO:0000256" key="11">
    <source>
        <dbReference type="ARBA" id="ARBA00023268"/>
    </source>
</evidence>
<evidence type="ECO:0000256" key="14">
    <source>
        <dbReference type="ARBA" id="ARBA00049902"/>
    </source>
</evidence>
<dbReference type="GO" id="GO:0009252">
    <property type="term" value="P:peptidoglycan biosynthetic process"/>
    <property type="evidence" value="ECO:0007669"/>
    <property type="project" value="UniProtKB-UniPathway"/>
</dbReference>
<dbReference type="GO" id="GO:0071555">
    <property type="term" value="P:cell wall organization"/>
    <property type="evidence" value="ECO:0007669"/>
    <property type="project" value="UniProtKB-KW"/>
</dbReference>
<dbReference type="InterPro" id="IPR001460">
    <property type="entry name" value="PCN-bd_Tpept"/>
</dbReference>
<evidence type="ECO:0000256" key="15">
    <source>
        <dbReference type="SAM" id="MobiDB-lite"/>
    </source>
</evidence>
<dbReference type="AlphaFoldDB" id="B2IC03"/>
<sequence>MGTSWFSWLSKTVRRLLLELDAWIDSSLYDAKIRSRETYLAYSAFMERFHVSGWRRILVECSCEGLTLSIAGGLFALFLAIPAFQETSEDWLKKQDLAITFLDRSGAIVGKRGIKHDDSVAFEELPPTLIHAVLATEDRRFFDHFGIDIVGTFRALTVNARASNVVQGGSSITQQLAKNLFLSNQRTLERKIKEAYLALWLETHLSKREILRLYLDRVYMGGGTFGVQAAAQFYFGKSVRDLTLSESAMLAGLFKAPTKYAPHVNLPAARARANDVLTNMVNAGYLGEGQIHAALRNPATPVDRRRDNSPDWYLDYAYDEVKKLVAAGKLGEERVLTVRTALDSNLQKQAETTIEEQLRQRGPDYHVKQSAMVVIEPLGALRAIVGGRDYGASQFNRATDALRQPGSSFKPFVYLTALMSGKFKPSTIVLDAPICIGNWCPRNYGGTYAGHLPLVNALARSLNTVAVRLATAVGDGSPKAGRAKIIDTARRMGLTTPLTDTVSLPIGAAEVTVFDMASAYTTFANGGLRAPAFAAMEIANSRGEIIYRHDSDAPAPVRIVNEDTVIDMDSMLLQVVQAGTGRKAQLEGIDVAGKTGTTNGYKDAWFIGFTGNYVGAIWFGNDDDSPMEKMTGGSLPAATWHEIMAYAHQGIDLKPLPGRPQPVTPAETVAKSGETASADKTQIRPALLSPNGIEVLKAIADTLSQGDKQRLAAGPTIR</sequence>
<feature type="region of interest" description="Disordered" evidence="15">
    <location>
        <begin position="660"/>
        <end position="681"/>
    </location>
</feature>
<dbReference type="FunFam" id="1.10.3810.10:FF:000001">
    <property type="entry name" value="Penicillin-binding protein 1A"/>
    <property type="match status" value="1"/>
</dbReference>
<evidence type="ECO:0000256" key="2">
    <source>
        <dbReference type="ARBA" id="ARBA00007090"/>
    </source>
</evidence>
<evidence type="ECO:0000259" key="16">
    <source>
        <dbReference type="Pfam" id="PF00905"/>
    </source>
</evidence>
<dbReference type="Pfam" id="PF00905">
    <property type="entry name" value="Transpeptidase"/>
    <property type="match status" value="1"/>
</dbReference>
<dbReference type="EMBL" id="CP001016">
    <property type="protein sequence ID" value="ACB95258.1"/>
    <property type="molecule type" value="Genomic_DNA"/>
</dbReference>
<dbReference type="InterPro" id="IPR050396">
    <property type="entry name" value="Glycosyltr_51/Transpeptidase"/>
</dbReference>
<dbReference type="UniPathway" id="UPA00219"/>
<dbReference type="GO" id="GO:0006508">
    <property type="term" value="P:proteolysis"/>
    <property type="evidence" value="ECO:0007669"/>
    <property type="project" value="UniProtKB-KW"/>
</dbReference>